<dbReference type="AlphaFoldDB" id="A0A319EIW6"/>
<evidence type="ECO:0000313" key="3">
    <source>
        <dbReference type="Proteomes" id="UP000248423"/>
    </source>
</evidence>
<evidence type="ECO:0000313" key="2">
    <source>
        <dbReference type="EMBL" id="PYI00739.1"/>
    </source>
</evidence>
<dbReference type="EMBL" id="KZ826438">
    <property type="protein sequence ID" value="PYI00739.1"/>
    <property type="molecule type" value="Genomic_DNA"/>
</dbReference>
<dbReference type="OrthoDB" id="5343483at2759"/>
<reference evidence="2 3" key="1">
    <citation type="submission" date="2018-02" db="EMBL/GenBank/DDBJ databases">
        <title>The genomes of Aspergillus section Nigri reveals drivers in fungal speciation.</title>
        <authorList>
            <consortium name="DOE Joint Genome Institute"/>
            <person name="Vesth T.C."/>
            <person name="Nybo J."/>
            <person name="Theobald S."/>
            <person name="Brandl J."/>
            <person name="Frisvad J.C."/>
            <person name="Nielsen K.F."/>
            <person name="Lyhne E.K."/>
            <person name="Kogle M.E."/>
            <person name="Kuo A."/>
            <person name="Riley R."/>
            <person name="Clum A."/>
            <person name="Nolan M."/>
            <person name="Lipzen A."/>
            <person name="Salamov A."/>
            <person name="Henrissat B."/>
            <person name="Wiebenga A."/>
            <person name="De vries R.P."/>
            <person name="Grigoriev I.V."/>
            <person name="Mortensen U.H."/>
            <person name="Andersen M.R."/>
            <person name="Baker S.E."/>
        </authorList>
    </citation>
    <scope>NUCLEOTIDE SEQUENCE [LARGE SCALE GENOMIC DNA]</scope>
    <source>
        <strain evidence="2 3">CBS 121057</strain>
    </source>
</reference>
<accession>A0A319EIW6</accession>
<dbReference type="Proteomes" id="UP000248423">
    <property type="component" value="Unassembled WGS sequence"/>
</dbReference>
<proteinExistence type="predicted"/>
<dbReference type="STRING" id="1448318.A0A319EIW6"/>
<feature type="region of interest" description="Disordered" evidence="1">
    <location>
        <begin position="41"/>
        <end position="67"/>
    </location>
</feature>
<protein>
    <submittedName>
        <fullName evidence="2">Uncharacterized protein</fullName>
    </submittedName>
</protein>
<dbReference type="VEuPathDB" id="FungiDB:BO78DRAFT_412039"/>
<evidence type="ECO:0000256" key="1">
    <source>
        <dbReference type="SAM" id="MobiDB-lite"/>
    </source>
</evidence>
<keyword evidence="3" id="KW-1185">Reference proteome</keyword>
<gene>
    <name evidence="2" type="ORF">BO78DRAFT_412039</name>
</gene>
<name>A0A319EIW6_ASPSB</name>
<organism evidence="2 3">
    <name type="scientific">Aspergillus sclerotiicarbonarius (strain CBS 121057 / IBT 28362)</name>
    <dbReference type="NCBI Taxonomy" id="1448318"/>
    <lineage>
        <taxon>Eukaryota</taxon>
        <taxon>Fungi</taxon>
        <taxon>Dikarya</taxon>
        <taxon>Ascomycota</taxon>
        <taxon>Pezizomycotina</taxon>
        <taxon>Eurotiomycetes</taxon>
        <taxon>Eurotiomycetidae</taxon>
        <taxon>Eurotiales</taxon>
        <taxon>Aspergillaceae</taxon>
        <taxon>Aspergillus</taxon>
        <taxon>Aspergillus subgen. Circumdati</taxon>
    </lineage>
</organism>
<feature type="region of interest" description="Disordered" evidence="1">
    <location>
        <begin position="261"/>
        <end position="294"/>
    </location>
</feature>
<sequence>MEETPMSLRDLMRYHRELFVAPLYWTSRHLALVGCRFESVDKPSTTPTAARPEDDSNSPSPVSIHDVHPLPTELSSDERHAWFIDMLVGKRTPFDEHRIGTAFHFTDIRIHRPFYSLFVRRDQTHEETNQGSPPVVGHFDYTEVTTTREKKFQPWPDPSGRPNSIGERLGMKRLAEVTPQDWSEDPYFSRLFVTNVSDEEYVHLYDARITNELIAVLKDPNAATEYVQWPTIYHIMLPYKPYESFMDRLVAELVAPGPVCSTVPPEDTDGVGGYPAKRPWEEESDSSQKARRLW</sequence>